<feature type="binding site" evidence="2">
    <location>
        <position position="24"/>
    </location>
    <ligand>
        <name>Mg(2+)</name>
        <dbReference type="ChEBI" id="CHEBI:18420"/>
    </ligand>
</feature>
<name>A0A1H6Q037_9FIRM</name>
<feature type="binding site" evidence="2">
    <location>
        <position position="29"/>
    </location>
    <ligand>
        <name>substrate</name>
    </ligand>
</feature>
<feature type="binding site" evidence="2">
    <location>
        <position position="37"/>
    </location>
    <ligand>
        <name>substrate</name>
    </ligand>
</feature>
<feature type="binding site" evidence="2">
    <location>
        <position position="192"/>
    </location>
    <ligand>
        <name>substrate</name>
    </ligand>
</feature>
<dbReference type="GO" id="GO:0008834">
    <property type="term" value="F:ditrans,polycis-undecaprenyl-diphosphate synthase [(2E,6E)-farnesyl-diphosphate specific] activity"/>
    <property type="evidence" value="ECO:0007669"/>
    <property type="project" value="TreeGrafter"/>
</dbReference>
<reference evidence="4" key="1">
    <citation type="submission" date="2016-10" db="EMBL/GenBank/DDBJ databases">
        <authorList>
            <person name="Varghese N."/>
        </authorList>
    </citation>
    <scope>NUCLEOTIDE SEQUENCE [LARGE SCALE GENOMIC DNA]</scope>
    <source>
        <strain evidence="4">DSM 20406</strain>
    </source>
</reference>
<feature type="binding site" evidence="2">
    <location>
        <position position="73"/>
    </location>
    <ligand>
        <name>substrate</name>
    </ligand>
</feature>
<dbReference type="CDD" id="cd00475">
    <property type="entry name" value="Cis_IPPS"/>
    <property type="match status" value="1"/>
</dbReference>
<dbReference type="GO" id="GO:0016094">
    <property type="term" value="P:polyprenol biosynthetic process"/>
    <property type="evidence" value="ECO:0007669"/>
    <property type="project" value="TreeGrafter"/>
</dbReference>
<dbReference type="Gene3D" id="3.40.1180.10">
    <property type="entry name" value="Decaprenyl diphosphate synthase-like"/>
    <property type="match status" value="1"/>
</dbReference>
<evidence type="ECO:0000313" key="3">
    <source>
        <dbReference type="EMBL" id="SEI37233.1"/>
    </source>
</evidence>
<dbReference type="InterPro" id="IPR018520">
    <property type="entry name" value="UPP_synth-like_CS"/>
</dbReference>
<feature type="binding site" evidence="2">
    <location>
        <begin position="198"/>
        <end position="200"/>
    </location>
    <ligand>
        <name>substrate</name>
    </ligand>
</feature>
<sequence>MALENEDYQLDMNNIPKHIAFIMDGNRTWARAHHKPKYFGHHEGTKAIRRVALEANKLGVKAMTVYAFSTENFKREANEVNYIFKLPEEFFSKYIKELIDNNVQILTIGHLELAPESTQKIIKRAIDDTKNNTGLKLVFAFIYGGRDEIVYATKRIAQEVKEDKLAIDDINEEVFESHLMTANLPPVDLMIRSSGEVRLSNFLLWQLSYAEFIFDDTLWPDFDENVLHRDIYIYQQRSRRFGGGK</sequence>
<dbReference type="InterPro" id="IPR001441">
    <property type="entry name" value="UPP_synth-like"/>
</dbReference>
<dbReference type="eggNOG" id="COG0020">
    <property type="taxonomic scope" value="Bacteria"/>
</dbReference>
<dbReference type="HAMAP" id="MF_01139">
    <property type="entry name" value="ISPT"/>
    <property type="match status" value="1"/>
</dbReference>
<dbReference type="AlphaFoldDB" id="A0A1H6Q037"/>
<feature type="active site" description="Proton acceptor" evidence="2">
    <location>
        <position position="72"/>
    </location>
</feature>
<feature type="binding site" evidence="2">
    <location>
        <position position="75"/>
    </location>
    <ligand>
        <name>substrate</name>
    </ligand>
</feature>
<feature type="binding site" evidence="2">
    <location>
        <position position="41"/>
    </location>
    <ligand>
        <name>substrate</name>
    </ligand>
</feature>
<dbReference type="GO" id="GO:0030145">
    <property type="term" value="F:manganese ion binding"/>
    <property type="evidence" value="ECO:0007669"/>
    <property type="project" value="TreeGrafter"/>
</dbReference>
<feature type="binding site" evidence="2">
    <location>
        <begin position="69"/>
        <end position="71"/>
    </location>
    <ligand>
        <name>substrate</name>
    </ligand>
</feature>
<dbReference type="GO" id="GO:0000287">
    <property type="term" value="F:magnesium ion binding"/>
    <property type="evidence" value="ECO:0007669"/>
    <property type="project" value="UniProtKB-UniRule"/>
</dbReference>
<dbReference type="RefSeq" id="WP_074731054.1">
    <property type="nucleotide sequence ID" value="NZ_CADAXY010000008.1"/>
</dbReference>
<dbReference type="NCBIfam" id="TIGR00055">
    <property type="entry name" value="uppS"/>
    <property type="match status" value="1"/>
</dbReference>
<proteinExistence type="inferred from homology"/>
<dbReference type="OrthoDB" id="4191603at2"/>
<comment type="subunit">
    <text evidence="2">Homodimer.</text>
</comment>
<protein>
    <recommendedName>
        <fullName evidence="2">Isoprenyl transferase</fullName>
        <ecNumber evidence="2">2.5.1.-</ecNumber>
    </recommendedName>
</protein>
<comment type="function">
    <text evidence="2">Catalyzes the condensation of isopentenyl diphosphate (IPP) with allylic pyrophosphates generating different type of terpenoids.</text>
</comment>
<dbReference type="NCBIfam" id="NF011405">
    <property type="entry name" value="PRK14830.1"/>
    <property type="match status" value="1"/>
</dbReference>
<keyword evidence="2" id="KW-0460">Magnesium</keyword>
<dbReference type="STRING" id="322505.SAMN04487836_10166"/>
<comment type="cofactor">
    <cofactor evidence="2">
        <name>Mg(2+)</name>
        <dbReference type="ChEBI" id="CHEBI:18420"/>
    </cofactor>
    <text evidence="2">Binds 2 magnesium ions per subunit.</text>
</comment>
<evidence type="ECO:0000256" key="2">
    <source>
        <dbReference type="HAMAP-Rule" id="MF_01139"/>
    </source>
</evidence>
<comment type="caution">
    <text evidence="2">Lacks conserved residue(s) required for the propagation of feature annotation.</text>
</comment>
<dbReference type="PROSITE" id="PS01066">
    <property type="entry name" value="UPP_SYNTHASE"/>
    <property type="match status" value="1"/>
</dbReference>
<organism evidence="3 4">
    <name type="scientific">Sharpea azabuensis</name>
    <dbReference type="NCBI Taxonomy" id="322505"/>
    <lineage>
        <taxon>Bacteria</taxon>
        <taxon>Bacillati</taxon>
        <taxon>Bacillota</taxon>
        <taxon>Erysipelotrichia</taxon>
        <taxon>Erysipelotrichales</taxon>
        <taxon>Coprobacillaceae</taxon>
        <taxon>Sharpea</taxon>
    </lineage>
</organism>
<dbReference type="PANTHER" id="PTHR10291:SF0">
    <property type="entry name" value="DEHYDRODOLICHYL DIPHOSPHATE SYNTHASE 2"/>
    <property type="match status" value="1"/>
</dbReference>
<evidence type="ECO:0000256" key="1">
    <source>
        <dbReference type="ARBA" id="ARBA00022679"/>
    </source>
</evidence>
<dbReference type="SUPFAM" id="SSF64005">
    <property type="entry name" value="Undecaprenyl diphosphate synthase"/>
    <property type="match status" value="1"/>
</dbReference>
<dbReference type="FunFam" id="3.40.1180.10:FF:000001">
    <property type="entry name" value="(2E,6E)-farnesyl-diphosphate-specific ditrans,polycis-undecaprenyl-diphosphate synthase"/>
    <property type="match status" value="1"/>
</dbReference>
<dbReference type="EC" id="2.5.1.-" evidence="2"/>
<dbReference type="InterPro" id="IPR036424">
    <property type="entry name" value="UPP_synth-like_sf"/>
</dbReference>
<dbReference type="EMBL" id="FNYK01000001">
    <property type="protein sequence ID" value="SEI37233.1"/>
    <property type="molecule type" value="Genomic_DNA"/>
</dbReference>
<gene>
    <name evidence="3" type="ORF">SAMN04487834_100130</name>
</gene>
<accession>A0A1H6Q037</accession>
<keyword evidence="4" id="KW-1185">Reference proteome</keyword>
<dbReference type="PANTHER" id="PTHR10291">
    <property type="entry name" value="DEHYDRODOLICHYL DIPHOSPHATE SYNTHASE FAMILY MEMBER"/>
    <property type="match status" value="1"/>
</dbReference>
<feature type="active site" evidence="2">
    <location>
        <position position="24"/>
    </location>
</feature>
<feature type="binding site" evidence="2">
    <location>
        <position position="211"/>
    </location>
    <ligand>
        <name>Mg(2+)</name>
        <dbReference type="ChEBI" id="CHEBI:18420"/>
    </ligand>
</feature>
<evidence type="ECO:0000313" key="4">
    <source>
        <dbReference type="Proteomes" id="UP000183028"/>
    </source>
</evidence>
<keyword evidence="1 2" id="KW-0808">Transferase</keyword>
<dbReference type="Proteomes" id="UP000183028">
    <property type="component" value="Unassembled WGS sequence"/>
</dbReference>
<comment type="similarity">
    <text evidence="2">Belongs to the UPP synthase family.</text>
</comment>
<dbReference type="Pfam" id="PF01255">
    <property type="entry name" value="Prenyltransf"/>
    <property type="match status" value="1"/>
</dbReference>
<dbReference type="GO" id="GO:0005829">
    <property type="term" value="C:cytosol"/>
    <property type="evidence" value="ECO:0007669"/>
    <property type="project" value="TreeGrafter"/>
</dbReference>
<keyword evidence="2" id="KW-0479">Metal-binding</keyword>